<gene>
    <name evidence="4" type="ORF">AAL_01023</name>
</gene>
<dbReference type="PANTHER" id="PTHR47785">
    <property type="entry name" value="ZN(II)2CYS6 TRANSCRIPTION FACTOR (EUROFUNG)-RELATED-RELATED"/>
    <property type="match status" value="1"/>
</dbReference>
<dbReference type="GO" id="GO:0000981">
    <property type="term" value="F:DNA-binding transcription factor activity, RNA polymerase II-specific"/>
    <property type="evidence" value="ECO:0007669"/>
    <property type="project" value="InterPro"/>
</dbReference>
<feature type="compositionally biased region" description="Basic and acidic residues" evidence="2">
    <location>
        <begin position="158"/>
        <end position="174"/>
    </location>
</feature>
<feature type="region of interest" description="Disordered" evidence="2">
    <location>
        <begin position="1157"/>
        <end position="1181"/>
    </location>
</feature>
<evidence type="ECO:0000256" key="2">
    <source>
        <dbReference type="SAM" id="MobiDB-lite"/>
    </source>
</evidence>
<dbReference type="PANTHER" id="PTHR47785:SF4">
    <property type="entry name" value="ZN(II)2CYS6 TRANSCRIPTION FACTOR (EUROFUNG)"/>
    <property type="match status" value="1"/>
</dbReference>
<dbReference type="PROSITE" id="PS00463">
    <property type="entry name" value="ZN2_CY6_FUNGAL_1"/>
    <property type="match status" value="1"/>
</dbReference>
<dbReference type="SUPFAM" id="SSF57701">
    <property type="entry name" value="Zn2/Cys6 DNA-binding domain"/>
    <property type="match status" value="1"/>
</dbReference>
<dbReference type="InterPro" id="IPR053181">
    <property type="entry name" value="EcdB-like_regulator"/>
</dbReference>
<name>A0A166VE16_9HYPO</name>
<dbReference type="GO" id="GO:0008270">
    <property type="term" value="F:zinc ion binding"/>
    <property type="evidence" value="ECO:0007669"/>
    <property type="project" value="InterPro"/>
</dbReference>
<feature type="region of interest" description="Disordered" evidence="2">
    <location>
        <begin position="380"/>
        <end position="454"/>
    </location>
</feature>
<dbReference type="InterPro" id="IPR036864">
    <property type="entry name" value="Zn2-C6_fun-type_DNA-bd_sf"/>
</dbReference>
<feature type="compositionally biased region" description="Low complexity" evidence="2">
    <location>
        <begin position="533"/>
        <end position="542"/>
    </location>
</feature>
<dbReference type="SMART" id="SM00066">
    <property type="entry name" value="GAL4"/>
    <property type="match status" value="1"/>
</dbReference>
<dbReference type="Gene3D" id="4.10.240.10">
    <property type="entry name" value="Zn(2)-C6 fungal-type DNA-binding domain"/>
    <property type="match status" value="1"/>
</dbReference>
<feature type="compositionally biased region" description="Polar residues" evidence="2">
    <location>
        <begin position="237"/>
        <end position="262"/>
    </location>
</feature>
<reference evidence="4 5" key="1">
    <citation type="journal article" date="2016" name="Genome Biol. Evol.">
        <title>Divergent and convergent evolution of fungal pathogenicity.</title>
        <authorList>
            <person name="Shang Y."/>
            <person name="Xiao G."/>
            <person name="Zheng P."/>
            <person name="Cen K."/>
            <person name="Zhan S."/>
            <person name="Wang C."/>
        </authorList>
    </citation>
    <scope>NUCLEOTIDE SEQUENCE [LARGE SCALE GENOMIC DNA]</scope>
    <source>
        <strain evidence="4 5">RCEF 2490</strain>
    </source>
</reference>
<feature type="region of interest" description="Disordered" evidence="2">
    <location>
        <begin position="623"/>
        <end position="667"/>
    </location>
</feature>
<accession>A0A166VE16</accession>
<feature type="region of interest" description="Disordered" evidence="2">
    <location>
        <begin position="1"/>
        <end position="113"/>
    </location>
</feature>
<feature type="region of interest" description="Disordered" evidence="2">
    <location>
        <begin position="127"/>
        <end position="297"/>
    </location>
</feature>
<dbReference type="InterPro" id="IPR001138">
    <property type="entry name" value="Zn2Cys6_DnaBD"/>
</dbReference>
<feature type="compositionally biased region" description="Pro residues" evidence="2">
    <location>
        <begin position="441"/>
        <end position="451"/>
    </location>
</feature>
<feature type="compositionally biased region" description="Polar residues" evidence="2">
    <location>
        <begin position="628"/>
        <end position="638"/>
    </location>
</feature>
<dbReference type="OrthoDB" id="5244761at2759"/>
<dbReference type="CDD" id="cd00067">
    <property type="entry name" value="GAL4"/>
    <property type="match status" value="1"/>
</dbReference>
<comment type="caution">
    <text evidence="4">The sequence shown here is derived from an EMBL/GenBank/DDBJ whole genome shotgun (WGS) entry which is preliminary data.</text>
</comment>
<sequence>MDPASNGKRPRLSPWSTSAPAGTSLPHPRTSTTPRPPLHHHPHLPPPAPAPGTRATSAAPPSPPSLSSSHPHHLPGPSTYQQSYPPRPSEHASALPASIPLHGHGPHQHSDLDRRHLDQETLAPMQDFYRQPGPHAPQHHHHLSQSTSSAHHPFPHYSPRDAVVKRESVDDPRRSNSAGGHAPDSLPHTAHSVSTAHPPPPPPPPPPHPHPPPPTPSIHQGSAYSGEGHSRPMGYENGSSMPPAQGVYRSSTYSQPAPTHQASYEPHPSYQASQEQYYGVYPASSSSAKKKNTRASQACDQCRQLKAKCDETKPCKTCRDKGTECRYRDPIPKATDKAQAEMMEGIKMTNDTLREMVNHLHRLESRINKVETMVTNGSIGNSHYKTDPASQEDFDTPNHSTFGREIKADSQLYEEDTSQDYLKSHSESLPQPMAEDEPEAEPGPPVPPGEPAIPINHTTLAGLLLNWPCIRDMVKPHLETGGIRHVQEYPISHEQHRGILIVHGRGEDSHPSRYPREFYPDHGQIEMPDDSSDTASPSPAADWGHVGGLSPADNNIEYKGGVLASDGYPDFSEHKVWSYVKSFKSNILNMHPIIQPKVLDEWVHHFLRTLPVRWNRSKSHKGTGAFAVNNSMPSTTATEAAGSKRKRSPAPEAGFETPSTPSIARPGRLERSIHNALVLTILALGKICLSRSEVPDAVHHVEPLPHGSPSTRNGLPPSPIQGSPPSLSSHSQSSGLASPKEPERGRQSRRSSIHGSTAGTSRAGLGLKKNYENIPGLEYFAFATDILGNHAGAYKNMKNVYTLIFAGLYHGQLARPMESFAFIHQASHKLMVILRPSLDKLRRLKGDMKMIQDTKYNQMALAFWTCLQLESDLIAELQLPPSGLLSYEDNIPHPNMSLLEGFDQRVLDSYPGQLYLRTHLNSIHRMFYAPEQDIRDSESKELDPKFNNVGQVAGAVKDMKWVSQSFAFREDDPPAGDILAARLRAKYWGAQVITYRPFIRQILQWSELMQKHPSVPCGFAVISEFRQGVTAPTIDPSATSPKEISSELKEYAKRGIMALIESTRAFHGLGRERPIITNVFGTAHAQWGNLLVLSACTKNQVLKEWVDLKLLQTLFVRTIQFLKQSSTATSSLRMDMHILEGLYKDLFPRENDRMTSSFSSGSSLHTPKMLMAAPPPLANSN</sequence>
<evidence type="ECO:0000313" key="4">
    <source>
        <dbReference type="EMBL" id="OAA33558.1"/>
    </source>
</evidence>
<dbReference type="AlphaFoldDB" id="A0A166VE16"/>
<proteinExistence type="predicted"/>
<feature type="domain" description="Zn(2)-C6 fungal-type" evidence="3">
    <location>
        <begin position="298"/>
        <end position="327"/>
    </location>
</feature>
<dbReference type="PROSITE" id="PS50048">
    <property type="entry name" value="ZN2_CY6_FUNGAL_2"/>
    <property type="match status" value="1"/>
</dbReference>
<feature type="compositionally biased region" description="Low complexity" evidence="2">
    <location>
        <begin position="51"/>
        <end position="79"/>
    </location>
</feature>
<keyword evidence="5" id="KW-1185">Reference proteome</keyword>
<feature type="compositionally biased region" description="Low complexity" evidence="2">
    <location>
        <begin position="23"/>
        <end position="33"/>
    </location>
</feature>
<evidence type="ECO:0000256" key="1">
    <source>
        <dbReference type="ARBA" id="ARBA00023242"/>
    </source>
</evidence>
<dbReference type="Proteomes" id="UP000078544">
    <property type="component" value="Unassembled WGS sequence"/>
</dbReference>
<dbReference type="Pfam" id="PF00172">
    <property type="entry name" value="Zn_clus"/>
    <property type="match status" value="1"/>
</dbReference>
<evidence type="ECO:0000313" key="5">
    <source>
        <dbReference type="Proteomes" id="UP000078544"/>
    </source>
</evidence>
<dbReference type="EMBL" id="AZGY01000001">
    <property type="protein sequence ID" value="OAA33558.1"/>
    <property type="molecule type" value="Genomic_DNA"/>
</dbReference>
<protein>
    <submittedName>
        <fullName evidence="4">C6 zinc finger domain-containing protein</fullName>
    </submittedName>
</protein>
<feature type="compositionally biased region" description="Low complexity" evidence="2">
    <location>
        <begin position="721"/>
        <end position="738"/>
    </location>
</feature>
<evidence type="ECO:0000259" key="3">
    <source>
        <dbReference type="PROSITE" id="PS50048"/>
    </source>
</evidence>
<feature type="compositionally biased region" description="Pro residues" evidence="2">
    <location>
        <begin position="197"/>
        <end position="216"/>
    </location>
</feature>
<dbReference type="STRING" id="1081109.A0A166VE16"/>
<feature type="region of interest" description="Disordered" evidence="2">
    <location>
        <begin position="521"/>
        <end position="547"/>
    </location>
</feature>
<organism evidence="4 5">
    <name type="scientific">Moelleriella libera RCEF 2490</name>
    <dbReference type="NCBI Taxonomy" id="1081109"/>
    <lineage>
        <taxon>Eukaryota</taxon>
        <taxon>Fungi</taxon>
        <taxon>Dikarya</taxon>
        <taxon>Ascomycota</taxon>
        <taxon>Pezizomycotina</taxon>
        <taxon>Sordariomycetes</taxon>
        <taxon>Hypocreomycetidae</taxon>
        <taxon>Hypocreales</taxon>
        <taxon>Clavicipitaceae</taxon>
        <taxon>Moelleriella</taxon>
    </lineage>
</organism>
<keyword evidence="1" id="KW-0539">Nucleus</keyword>
<feature type="region of interest" description="Disordered" evidence="2">
    <location>
        <begin position="700"/>
        <end position="762"/>
    </location>
</feature>